<protein>
    <submittedName>
        <fullName evidence="7">Two-component response regulator ARR14</fullName>
    </submittedName>
</protein>
<dbReference type="Pfam" id="PF00249">
    <property type="entry name" value="Myb_DNA-binding"/>
    <property type="match status" value="1"/>
</dbReference>
<evidence type="ECO:0000256" key="5">
    <source>
        <dbReference type="SAM" id="MobiDB-lite"/>
    </source>
</evidence>
<dbReference type="InterPro" id="IPR009057">
    <property type="entry name" value="Homeodomain-like_sf"/>
</dbReference>
<dbReference type="GO" id="GO:0005634">
    <property type="term" value="C:nucleus"/>
    <property type="evidence" value="ECO:0007669"/>
    <property type="project" value="UniProtKB-SubCell"/>
</dbReference>
<dbReference type="AlphaFoldDB" id="A0AAE1XPF6"/>
<dbReference type="SUPFAM" id="SSF46689">
    <property type="entry name" value="Homeodomain-like"/>
    <property type="match status" value="1"/>
</dbReference>
<evidence type="ECO:0000256" key="1">
    <source>
        <dbReference type="ARBA" id="ARBA00004123"/>
    </source>
</evidence>
<proteinExistence type="predicted"/>
<dbReference type="NCBIfam" id="TIGR01557">
    <property type="entry name" value="myb_SHAQKYF"/>
    <property type="match status" value="1"/>
</dbReference>
<evidence type="ECO:0000313" key="7">
    <source>
        <dbReference type="EMBL" id="KAK4415152.1"/>
    </source>
</evidence>
<dbReference type="PROSITE" id="PS51294">
    <property type="entry name" value="HTH_MYB"/>
    <property type="match status" value="1"/>
</dbReference>
<dbReference type="InterPro" id="IPR044841">
    <property type="entry name" value="LUX/BOA-like"/>
</dbReference>
<keyword evidence="4" id="KW-0539">Nucleus</keyword>
<dbReference type="InterPro" id="IPR017930">
    <property type="entry name" value="Myb_dom"/>
</dbReference>
<evidence type="ECO:0000313" key="8">
    <source>
        <dbReference type="Proteomes" id="UP001293254"/>
    </source>
</evidence>
<accession>A0AAE1XPF6</accession>
<feature type="compositionally biased region" description="Polar residues" evidence="5">
    <location>
        <begin position="223"/>
        <end position="233"/>
    </location>
</feature>
<comment type="caution">
    <text evidence="7">The sequence shown here is derived from an EMBL/GenBank/DDBJ whole genome shotgun (WGS) entry which is preliminary data.</text>
</comment>
<sequence>MSDKANATLVKCAIEDGAFLFMEKPIVVDELKYLWQHVLREKARRNQEKRFGEGSSDHNHNENYYQFGRQNMEDENTNDDMGMNRNSSKNKLTYQKGRVERIDFGSSDNNVLNQYVKPKTCTEWTPELHEKFIAAVTKLGDGKCFPKDILELMNVPGLTRMQVASHLQKCRHGWQPSRDRRPRPKKGSDSANSHPHRSKTKMYGSFPHLIQGSKATIGNMEYSTHSPGTNNMGQQQQQQQGTSDNNVSNYSITNEIISSGNVVASDQGLQTDDSFDFVSSVDALLSTDFDLQEFDNDHVVVSNQVNLTTAVNPTTCDAINEEHDFWSSWIAEVSRDC</sequence>
<dbReference type="PANTHER" id="PTHR31442">
    <property type="entry name" value="HOMEODOMAIN-LIKE SUPERFAMILY PROTEIN-RELATED"/>
    <property type="match status" value="1"/>
</dbReference>
<evidence type="ECO:0000256" key="4">
    <source>
        <dbReference type="ARBA" id="ARBA00023242"/>
    </source>
</evidence>
<reference evidence="7" key="1">
    <citation type="submission" date="2020-06" db="EMBL/GenBank/DDBJ databases">
        <authorList>
            <person name="Li T."/>
            <person name="Hu X."/>
            <person name="Zhang T."/>
            <person name="Song X."/>
            <person name="Zhang H."/>
            <person name="Dai N."/>
            <person name="Sheng W."/>
            <person name="Hou X."/>
            <person name="Wei L."/>
        </authorList>
    </citation>
    <scope>NUCLEOTIDE SEQUENCE</scope>
    <source>
        <strain evidence="7">3651</strain>
        <tissue evidence="7">Leaf</tissue>
    </source>
</reference>
<evidence type="ECO:0000259" key="6">
    <source>
        <dbReference type="PROSITE" id="PS51294"/>
    </source>
</evidence>
<dbReference type="PANTHER" id="PTHR31442:SF32">
    <property type="entry name" value="TWO-COMPONENT RESPONSE REGULATOR ORR21-LIKE"/>
    <property type="match status" value="1"/>
</dbReference>
<evidence type="ECO:0000256" key="3">
    <source>
        <dbReference type="ARBA" id="ARBA00023163"/>
    </source>
</evidence>
<feature type="region of interest" description="Disordered" evidence="5">
    <location>
        <begin position="168"/>
        <end position="203"/>
    </location>
</feature>
<dbReference type="InterPro" id="IPR001005">
    <property type="entry name" value="SANT/Myb"/>
</dbReference>
<dbReference type="GO" id="GO:0003677">
    <property type="term" value="F:DNA binding"/>
    <property type="evidence" value="ECO:0007669"/>
    <property type="project" value="InterPro"/>
</dbReference>
<reference evidence="7" key="2">
    <citation type="journal article" date="2024" name="Plant">
        <title>Genomic evolution and insights into agronomic trait innovations of Sesamum species.</title>
        <authorList>
            <person name="Miao H."/>
            <person name="Wang L."/>
            <person name="Qu L."/>
            <person name="Liu H."/>
            <person name="Sun Y."/>
            <person name="Le M."/>
            <person name="Wang Q."/>
            <person name="Wei S."/>
            <person name="Zheng Y."/>
            <person name="Lin W."/>
            <person name="Duan Y."/>
            <person name="Cao H."/>
            <person name="Xiong S."/>
            <person name="Wang X."/>
            <person name="Wei L."/>
            <person name="Li C."/>
            <person name="Ma Q."/>
            <person name="Ju M."/>
            <person name="Zhao R."/>
            <person name="Li G."/>
            <person name="Mu C."/>
            <person name="Tian Q."/>
            <person name="Mei H."/>
            <person name="Zhang T."/>
            <person name="Gao T."/>
            <person name="Zhang H."/>
        </authorList>
    </citation>
    <scope>NUCLEOTIDE SEQUENCE</scope>
    <source>
        <strain evidence="7">3651</strain>
    </source>
</reference>
<name>A0AAE1XPF6_9LAMI</name>
<dbReference type="InterPro" id="IPR006447">
    <property type="entry name" value="Myb_dom_plants"/>
</dbReference>
<gene>
    <name evidence="7" type="ORF">Salat_2622400</name>
</gene>
<evidence type="ECO:0000256" key="2">
    <source>
        <dbReference type="ARBA" id="ARBA00023015"/>
    </source>
</evidence>
<organism evidence="7 8">
    <name type="scientific">Sesamum alatum</name>
    <dbReference type="NCBI Taxonomy" id="300844"/>
    <lineage>
        <taxon>Eukaryota</taxon>
        <taxon>Viridiplantae</taxon>
        <taxon>Streptophyta</taxon>
        <taxon>Embryophyta</taxon>
        <taxon>Tracheophyta</taxon>
        <taxon>Spermatophyta</taxon>
        <taxon>Magnoliopsida</taxon>
        <taxon>eudicotyledons</taxon>
        <taxon>Gunneridae</taxon>
        <taxon>Pentapetalae</taxon>
        <taxon>asterids</taxon>
        <taxon>lamiids</taxon>
        <taxon>Lamiales</taxon>
        <taxon>Pedaliaceae</taxon>
        <taxon>Sesamum</taxon>
    </lineage>
</organism>
<dbReference type="EMBL" id="JACGWO010000011">
    <property type="protein sequence ID" value="KAK4415152.1"/>
    <property type="molecule type" value="Genomic_DNA"/>
</dbReference>
<keyword evidence="3" id="KW-0804">Transcription</keyword>
<dbReference type="Proteomes" id="UP001293254">
    <property type="component" value="Unassembled WGS sequence"/>
</dbReference>
<keyword evidence="8" id="KW-1185">Reference proteome</keyword>
<feature type="domain" description="HTH myb-type" evidence="6">
    <location>
        <begin position="124"/>
        <end position="175"/>
    </location>
</feature>
<keyword evidence="2" id="KW-0805">Transcription regulation</keyword>
<dbReference type="FunFam" id="1.10.10.60:FF:000007">
    <property type="entry name" value="Two-component response regulator"/>
    <property type="match status" value="1"/>
</dbReference>
<feature type="region of interest" description="Disordered" evidence="5">
    <location>
        <begin position="223"/>
        <end position="248"/>
    </location>
</feature>
<comment type="subcellular location">
    <subcellularLocation>
        <location evidence="1">Nucleus</location>
    </subcellularLocation>
</comment>
<dbReference type="Gene3D" id="1.10.10.60">
    <property type="entry name" value="Homeodomain-like"/>
    <property type="match status" value="1"/>
</dbReference>
<dbReference type="GO" id="GO:0003700">
    <property type="term" value="F:DNA-binding transcription factor activity"/>
    <property type="evidence" value="ECO:0007669"/>
    <property type="project" value="InterPro"/>
</dbReference>